<reference evidence="3" key="1">
    <citation type="journal article" date="2019" name="Int. J. Syst. Evol. Microbiol.">
        <title>The Global Catalogue of Microorganisms (GCM) 10K type strain sequencing project: providing services to taxonomists for standard genome sequencing and annotation.</title>
        <authorList>
            <consortium name="The Broad Institute Genomics Platform"/>
            <consortium name="The Broad Institute Genome Sequencing Center for Infectious Disease"/>
            <person name="Wu L."/>
            <person name="Ma J."/>
        </authorList>
    </citation>
    <scope>NUCLEOTIDE SEQUENCE [LARGE SCALE GENOMIC DNA]</scope>
    <source>
        <strain evidence="3">KCTC 52232</strain>
    </source>
</reference>
<evidence type="ECO:0000313" key="2">
    <source>
        <dbReference type="EMBL" id="MFD2863966.1"/>
    </source>
</evidence>
<feature type="transmembrane region" description="Helical" evidence="1">
    <location>
        <begin position="40"/>
        <end position="58"/>
    </location>
</feature>
<organism evidence="2 3">
    <name type="scientific">Mucilaginibacter antarcticus</name>
    <dbReference type="NCBI Taxonomy" id="1855725"/>
    <lineage>
        <taxon>Bacteria</taxon>
        <taxon>Pseudomonadati</taxon>
        <taxon>Bacteroidota</taxon>
        <taxon>Sphingobacteriia</taxon>
        <taxon>Sphingobacteriales</taxon>
        <taxon>Sphingobacteriaceae</taxon>
        <taxon>Mucilaginibacter</taxon>
    </lineage>
</organism>
<keyword evidence="1" id="KW-1133">Transmembrane helix</keyword>
<evidence type="ECO:0000256" key="1">
    <source>
        <dbReference type="SAM" id="Phobius"/>
    </source>
</evidence>
<protein>
    <submittedName>
        <fullName evidence="2">Uncharacterized protein</fullName>
    </submittedName>
</protein>
<dbReference type="RefSeq" id="WP_377124016.1">
    <property type="nucleotide sequence ID" value="NZ_JBHUHN010000001.1"/>
</dbReference>
<sequence>MRIPSLIAFIGFVLLIAGTWCPLLRPFGLLNMDVYDLNRPYGFVLLLVGVIGVIGIGLDKAKLVRTTAWLSLVLVVLLFVAAYLKVNASFSFIPFKSFAGFLSKQIKFKWGWYVLYAGSAIALGGSLLKRSQYSR</sequence>
<feature type="transmembrane region" description="Helical" evidence="1">
    <location>
        <begin position="70"/>
        <end position="90"/>
    </location>
</feature>
<gene>
    <name evidence="2" type="ORF">ACFSYC_04630</name>
</gene>
<name>A0ABW5XKP6_9SPHI</name>
<proteinExistence type="predicted"/>
<feature type="transmembrane region" description="Helical" evidence="1">
    <location>
        <begin position="110"/>
        <end position="128"/>
    </location>
</feature>
<keyword evidence="1" id="KW-0812">Transmembrane</keyword>
<keyword evidence="3" id="KW-1185">Reference proteome</keyword>
<accession>A0ABW5XKP6</accession>
<dbReference type="Proteomes" id="UP001597601">
    <property type="component" value="Unassembled WGS sequence"/>
</dbReference>
<dbReference type="EMBL" id="JBHUON010000003">
    <property type="protein sequence ID" value="MFD2863966.1"/>
    <property type="molecule type" value="Genomic_DNA"/>
</dbReference>
<comment type="caution">
    <text evidence="2">The sequence shown here is derived from an EMBL/GenBank/DDBJ whole genome shotgun (WGS) entry which is preliminary data.</text>
</comment>
<feature type="transmembrane region" description="Helical" evidence="1">
    <location>
        <begin position="7"/>
        <end position="28"/>
    </location>
</feature>
<keyword evidence="1" id="KW-0472">Membrane</keyword>
<evidence type="ECO:0000313" key="3">
    <source>
        <dbReference type="Proteomes" id="UP001597601"/>
    </source>
</evidence>